<keyword evidence="2" id="KW-1185">Reference proteome</keyword>
<gene>
    <name evidence="1" type="ORF">V7S43_003828</name>
</gene>
<proteinExistence type="predicted"/>
<dbReference type="AlphaFoldDB" id="A0ABD3FWE9"/>
<sequence>MDCEELQALEAALAFFDDCDGITKLSSGHSSDDSSSSVHDVSIADAAVKPSHNEKKCRRRQLSADAQEFARVKAKLEVPGRNRSRDLQKLELLQLRVEAATLQDQVEELDQGDNSGNNFSALLAEDVHTSLIRQATQMRLGAWQGLAKKQKKLRKEAETENVHLRGLIEAQLKTIKTLQRLFQKQVVAKQSPCLTRWFNVNVIPSSPSDEMVVLNQLSNSLSKLYGNTDRVLQLNGLETIRSPFLQTNTQPLSPSKTRIEFLKCDILPFDYRAVAKALMDKMASSYEGEEDKHIPPALRKCVVARATTLELEERVKIQYRFTGIKYAEHKREVIVLSGQNELLEVFGVAVDGIRYHENTWCVLSEVSSGVCLLQLCIGATLEAKQVLETRREFVAKVCELVAHLAQEMFGSVLKEIEHNLLKAK</sequence>
<evidence type="ECO:0000313" key="1">
    <source>
        <dbReference type="EMBL" id="KAL3670636.1"/>
    </source>
</evidence>
<comment type="caution">
    <text evidence="1">The sequence shown here is derived from an EMBL/GenBank/DDBJ whole genome shotgun (WGS) entry which is preliminary data.</text>
</comment>
<accession>A0ABD3FWE9</accession>
<reference evidence="1 2" key="1">
    <citation type="submission" date="2024-09" db="EMBL/GenBank/DDBJ databases">
        <title>Genome sequencing and assembly of Phytophthora oleae, isolate VK10A, causative agent of rot of olive drupes.</title>
        <authorList>
            <person name="Conti Taguali S."/>
            <person name="Riolo M."/>
            <person name="La Spada F."/>
            <person name="Cacciola S.O."/>
            <person name="Dionisio G."/>
        </authorList>
    </citation>
    <scope>NUCLEOTIDE SEQUENCE [LARGE SCALE GENOMIC DNA]</scope>
    <source>
        <strain evidence="1 2">VK10A</strain>
    </source>
</reference>
<dbReference type="Proteomes" id="UP001632037">
    <property type="component" value="Unassembled WGS sequence"/>
</dbReference>
<protein>
    <submittedName>
        <fullName evidence="1">Uncharacterized protein</fullName>
    </submittedName>
</protein>
<name>A0ABD3FWE9_9STRA</name>
<dbReference type="EMBL" id="JBIMZQ010000006">
    <property type="protein sequence ID" value="KAL3670636.1"/>
    <property type="molecule type" value="Genomic_DNA"/>
</dbReference>
<evidence type="ECO:0000313" key="2">
    <source>
        <dbReference type="Proteomes" id="UP001632037"/>
    </source>
</evidence>
<organism evidence="1 2">
    <name type="scientific">Phytophthora oleae</name>
    <dbReference type="NCBI Taxonomy" id="2107226"/>
    <lineage>
        <taxon>Eukaryota</taxon>
        <taxon>Sar</taxon>
        <taxon>Stramenopiles</taxon>
        <taxon>Oomycota</taxon>
        <taxon>Peronosporomycetes</taxon>
        <taxon>Peronosporales</taxon>
        <taxon>Peronosporaceae</taxon>
        <taxon>Phytophthora</taxon>
    </lineage>
</organism>